<name>A0A2S8BAM5_9SPHN</name>
<accession>A0A2S8BAM5</accession>
<evidence type="ECO:0000313" key="2">
    <source>
        <dbReference type="EMBL" id="PQM29407.1"/>
    </source>
</evidence>
<dbReference type="RefSeq" id="WP_105997365.1">
    <property type="nucleotide sequence ID" value="NZ_CM009578.1"/>
</dbReference>
<organism evidence="2 3">
    <name type="scientific">Sphingopyxis lindanitolerans</name>
    <dbReference type="NCBI Taxonomy" id="2054227"/>
    <lineage>
        <taxon>Bacteria</taxon>
        <taxon>Pseudomonadati</taxon>
        <taxon>Pseudomonadota</taxon>
        <taxon>Alphaproteobacteria</taxon>
        <taxon>Sphingomonadales</taxon>
        <taxon>Sphingomonadaceae</taxon>
        <taxon>Sphingopyxis</taxon>
    </lineage>
</organism>
<dbReference type="AlphaFoldDB" id="A0A2S8BAM5"/>
<protein>
    <recommendedName>
        <fullName evidence="4">Peptidase</fullName>
    </recommendedName>
</protein>
<evidence type="ECO:0000313" key="3">
    <source>
        <dbReference type="Proteomes" id="UP000238954"/>
    </source>
</evidence>
<feature type="region of interest" description="Disordered" evidence="1">
    <location>
        <begin position="1"/>
        <end position="54"/>
    </location>
</feature>
<reference evidence="3" key="1">
    <citation type="submission" date="2017-11" db="EMBL/GenBank/DDBJ databases">
        <title>The complete genome sequence of Sphingopyxis pomeranensis sp. nov. strain WS5A3p.</title>
        <authorList>
            <person name="Kaminski M.A."/>
        </authorList>
    </citation>
    <scope>NUCLEOTIDE SEQUENCE [LARGE SCALE GENOMIC DNA]</scope>
    <source>
        <strain evidence="3">WS5A3p</strain>
    </source>
</reference>
<gene>
    <name evidence="2" type="ORF">CVO77_00260</name>
</gene>
<evidence type="ECO:0008006" key="4">
    <source>
        <dbReference type="Google" id="ProtNLM"/>
    </source>
</evidence>
<sequence>MTTETDPNDATTDAAETAAATAMGDAAAAETNAGTTDAVKTDEVKVEPTPEEKAVADAEAAKTAAESIIGAPEAYDAAAFTMPEGVEFDAEMFDLVKDDLKGMDLSQKGAEKVVGLFAEKVAPAIAARATKAIDDAGAQLRANLARDLQADPEIGGAKLKESQAFAAKAIAHFIPDAPTRSEFSKFLNESGLGDHPLLARVIAGAGRAISEASTPLGGGGNAELTASEKFYGRKG</sequence>
<dbReference type="Proteomes" id="UP000238954">
    <property type="component" value="Chromosome"/>
</dbReference>
<feature type="compositionally biased region" description="Basic and acidic residues" evidence="1">
    <location>
        <begin position="39"/>
        <end position="54"/>
    </location>
</feature>
<dbReference type="EMBL" id="PHFW01000001">
    <property type="protein sequence ID" value="PQM29407.1"/>
    <property type="molecule type" value="Genomic_DNA"/>
</dbReference>
<dbReference type="OrthoDB" id="5852at2"/>
<keyword evidence="3" id="KW-1185">Reference proteome</keyword>
<feature type="compositionally biased region" description="Low complexity" evidence="1">
    <location>
        <begin position="1"/>
        <end position="38"/>
    </location>
</feature>
<evidence type="ECO:0000256" key="1">
    <source>
        <dbReference type="SAM" id="MobiDB-lite"/>
    </source>
</evidence>
<proteinExistence type="predicted"/>
<comment type="caution">
    <text evidence="2">The sequence shown here is derived from an EMBL/GenBank/DDBJ whole genome shotgun (WGS) entry which is preliminary data.</text>
</comment>